<protein>
    <submittedName>
        <fullName evidence="12">FR_1 protein</fullName>
    </submittedName>
    <submittedName>
        <fullName evidence="14">Neuropeptides capa receptor</fullName>
    </submittedName>
</protein>
<keyword evidence="5 9" id="KW-0297">G-protein coupled receptor</keyword>
<dbReference type="SUPFAM" id="SSF81321">
    <property type="entry name" value="Family A G protein-coupled receptor-like"/>
    <property type="match status" value="1"/>
</dbReference>
<dbReference type="PROSITE" id="PS50262">
    <property type="entry name" value="G_PROTEIN_RECEP_F1_2"/>
    <property type="match status" value="1"/>
</dbReference>
<feature type="transmembrane region" description="Helical" evidence="10">
    <location>
        <begin position="137"/>
        <end position="157"/>
    </location>
</feature>
<dbReference type="Gene3D" id="1.20.1070.10">
    <property type="entry name" value="Rhodopsin 7-helix transmembrane proteins"/>
    <property type="match status" value="1"/>
</dbReference>
<dbReference type="Pfam" id="PF00001">
    <property type="entry name" value="7tm_1"/>
    <property type="match status" value="1"/>
</dbReference>
<name>A0A0C9RGF4_9HYME</name>
<dbReference type="GO" id="GO:0005886">
    <property type="term" value="C:plasma membrane"/>
    <property type="evidence" value="ECO:0007669"/>
    <property type="project" value="TreeGrafter"/>
</dbReference>
<dbReference type="GeneID" id="105264359"/>
<evidence type="ECO:0000313" key="14">
    <source>
        <dbReference type="RefSeq" id="XP_011299484.1"/>
    </source>
</evidence>
<keyword evidence="7 9" id="KW-0675">Receptor</keyword>
<evidence type="ECO:0000256" key="7">
    <source>
        <dbReference type="ARBA" id="ARBA00023170"/>
    </source>
</evidence>
<accession>A0A9R1SYF2</accession>
<organism evidence="12">
    <name type="scientific">Fopius arisanus</name>
    <dbReference type="NCBI Taxonomy" id="64838"/>
    <lineage>
        <taxon>Eukaryota</taxon>
        <taxon>Metazoa</taxon>
        <taxon>Ecdysozoa</taxon>
        <taxon>Arthropoda</taxon>
        <taxon>Hexapoda</taxon>
        <taxon>Insecta</taxon>
        <taxon>Pterygota</taxon>
        <taxon>Neoptera</taxon>
        <taxon>Endopterygota</taxon>
        <taxon>Hymenoptera</taxon>
        <taxon>Apocrita</taxon>
        <taxon>Ichneumonoidea</taxon>
        <taxon>Braconidae</taxon>
        <taxon>Opiinae</taxon>
        <taxon>Fopius</taxon>
    </lineage>
</organism>
<keyword evidence="13" id="KW-1185">Reference proteome</keyword>
<evidence type="ECO:0000256" key="6">
    <source>
        <dbReference type="ARBA" id="ARBA00023136"/>
    </source>
</evidence>
<dbReference type="CTD" id="39127"/>
<feature type="domain" description="G-protein coupled receptors family 1 profile" evidence="11">
    <location>
        <begin position="38"/>
        <end position="303"/>
    </location>
</feature>
<feature type="transmembrane region" description="Helical" evidence="10">
    <location>
        <begin position="192"/>
        <end position="214"/>
    </location>
</feature>
<evidence type="ECO:0000256" key="9">
    <source>
        <dbReference type="RuleBase" id="RU000688"/>
    </source>
</evidence>
<dbReference type="GO" id="GO:0004930">
    <property type="term" value="F:G protein-coupled receptor activity"/>
    <property type="evidence" value="ECO:0007669"/>
    <property type="project" value="UniProtKB-KW"/>
</dbReference>
<evidence type="ECO:0000256" key="8">
    <source>
        <dbReference type="ARBA" id="ARBA00023224"/>
    </source>
</evidence>
<keyword evidence="3 9" id="KW-0812">Transmembrane</keyword>
<reference evidence="14" key="2">
    <citation type="submission" date="2025-04" db="UniProtKB">
        <authorList>
            <consortium name="RefSeq"/>
        </authorList>
    </citation>
    <scope>IDENTIFICATION</scope>
    <source>
        <strain evidence="14">USDA-PBARC FA_bdor</strain>
        <tissue evidence="14">Whole organism</tissue>
    </source>
</reference>
<proteinExistence type="inferred from homology"/>
<keyword evidence="14" id="KW-0527">Neuropeptide</keyword>
<evidence type="ECO:0000256" key="1">
    <source>
        <dbReference type="ARBA" id="ARBA00004141"/>
    </source>
</evidence>
<keyword evidence="8 9" id="KW-0807">Transducer</keyword>
<dbReference type="RefSeq" id="XP_011299484.1">
    <property type="nucleotide sequence ID" value="XM_011301182.1"/>
</dbReference>
<feature type="transmembrane region" description="Helical" evidence="10">
    <location>
        <begin position="247"/>
        <end position="265"/>
    </location>
</feature>
<dbReference type="PANTHER" id="PTHR24243">
    <property type="entry name" value="G-PROTEIN COUPLED RECEPTOR"/>
    <property type="match status" value="1"/>
</dbReference>
<evidence type="ECO:0000313" key="12">
    <source>
        <dbReference type="EMBL" id="JAG81964.1"/>
    </source>
</evidence>
<dbReference type="InterPro" id="IPR017452">
    <property type="entry name" value="GPCR_Rhodpsn_7TM"/>
</dbReference>
<evidence type="ECO:0000256" key="4">
    <source>
        <dbReference type="ARBA" id="ARBA00022989"/>
    </source>
</evidence>
<feature type="transmembrane region" description="Helical" evidence="10">
    <location>
        <begin position="59"/>
        <end position="89"/>
    </location>
</feature>
<gene>
    <name evidence="12" type="primary">FR_1</name>
    <name evidence="14" type="synonym">CNMaR</name>
    <name evidence="12" type="ORF">g.52951</name>
</gene>
<dbReference type="PRINTS" id="PR00237">
    <property type="entry name" value="GPCRRHODOPSN"/>
</dbReference>
<sequence>MKERESSKMTNQSDWAETTMIAIQMYYTPVLVSLGTLGNCLSVYVFFYTKMRRASSSWYLAALVISDTGFLVAVFVVWLNMVGIGIFNLEGYCQFFVYLSTLCSFLSVWFVVSFTVERFIAVQYPLRRQSMCTVAKAKLVLTLITGIGVVLCSPVLWLTSPQPMQHKQNITACLLVAERENFANVFNAADTILTFVLPFTVIVILNGLISRTVWRLANVRRTLTTNGQSRDPKCGNIGVSQATVTKMLLVVSTVFLCFNLPAYVMRVRAFLEVHQDDPRSTVIAQHIANILFDTNFGINFVLYCASGQNFRKAVVRLILRRPRRWHSGTPVSNHVSDVRRSSSKVARQRTIVYEVPWTEGCELREIESTTSRRLSQ</sequence>
<evidence type="ECO:0000256" key="2">
    <source>
        <dbReference type="ARBA" id="ARBA00010663"/>
    </source>
</evidence>
<dbReference type="CDD" id="cd14978">
    <property type="entry name" value="7tmA_FMRFamide_R-like"/>
    <property type="match status" value="1"/>
</dbReference>
<evidence type="ECO:0000256" key="3">
    <source>
        <dbReference type="ARBA" id="ARBA00022692"/>
    </source>
</evidence>
<dbReference type="EMBL" id="GBYB01012197">
    <property type="protein sequence ID" value="JAG81964.1"/>
    <property type="molecule type" value="Transcribed_RNA"/>
</dbReference>
<evidence type="ECO:0000259" key="11">
    <source>
        <dbReference type="PROSITE" id="PS50262"/>
    </source>
</evidence>
<keyword evidence="6 10" id="KW-0472">Membrane</keyword>
<dbReference type="InterPro" id="IPR000276">
    <property type="entry name" value="GPCR_Rhodpsn"/>
</dbReference>
<accession>A0A0C9RGF4</accession>
<dbReference type="Proteomes" id="UP000694866">
    <property type="component" value="Unplaced"/>
</dbReference>
<reference evidence="12" key="1">
    <citation type="submission" date="2015-01" db="EMBL/GenBank/DDBJ databases">
        <title>Transcriptome Assembly of Fopius arisanus.</title>
        <authorList>
            <person name="Geib S."/>
        </authorList>
    </citation>
    <scope>NUCLEOTIDE SEQUENCE</scope>
</reference>
<evidence type="ECO:0000256" key="10">
    <source>
        <dbReference type="SAM" id="Phobius"/>
    </source>
</evidence>
<evidence type="ECO:0000313" key="13">
    <source>
        <dbReference type="Proteomes" id="UP000694866"/>
    </source>
</evidence>
<dbReference type="GO" id="GO:0007218">
    <property type="term" value="P:neuropeptide signaling pathway"/>
    <property type="evidence" value="ECO:0007669"/>
    <property type="project" value="UniProtKB-KW"/>
</dbReference>
<comment type="similarity">
    <text evidence="2 9">Belongs to the G-protein coupled receptor 1 family.</text>
</comment>
<dbReference type="PANTHER" id="PTHR24243:SF230">
    <property type="entry name" value="G-PROTEIN COUPLED RECEPTORS FAMILY 1 PROFILE DOMAIN-CONTAINING PROTEIN"/>
    <property type="match status" value="1"/>
</dbReference>
<evidence type="ECO:0000256" key="5">
    <source>
        <dbReference type="ARBA" id="ARBA00023040"/>
    </source>
</evidence>
<feature type="transmembrane region" description="Helical" evidence="10">
    <location>
        <begin position="95"/>
        <end position="116"/>
    </location>
</feature>
<feature type="transmembrane region" description="Helical" evidence="10">
    <location>
        <begin position="26"/>
        <end position="47"/>
    </location>
</feature>
<comment type="subcellular location">
    <subcellularLocation>
        <location evidence="1">Membrane</location>
        <topology evidence="1">Multi-pass membrane protein</topology>
    </subcellularLocation>
</comment>
<dbReference type="KEGG" id="fas:105264359"/>
<dbReference type="OrthoDB" id="9990906at2759"/>
<dbReference type="PROSITE" id="PS00237">
    <property type="entry name" value="G_PROTEIN_RECEP_F1_1"/>
    <property type="match status" value="1"/>
</dbReference>
<dbReference type="AlphaFoldDB" id="A0A0C9RGF4"/>
<keyword evidence="4 10" id="KW-1133">Transmembrane helix</keyword>